<dbReference type="KEGG" id="pchm:VFPPC_03931"/>
<proteinExistence type="predicted"/>
<dbReference type="CDD" id="cd03443">
    <property type="entry name" value="PaaI_thioesterase"/>
    <property type="match status" value="1"/>
</dbReference>
<dbReference type="PANTHER" id="PTHR47260">
    <property type="entry name" value="UPF0644 PROTEIN PB2B4.06"/>
    <property type="match status" value="1"/>
</dbReference>
<sequence length="229" mass="25157">MSVEVNSAEDSISKQQTHAEELISSLPLVRYLRSCPSTTESGFDTGYKEFRLHSNKRPDTFSRHLVAGSLFGEQKLPIYPRLFMQKDPKPRIVALFYIGSHLCGHPGYVHGGLPFVLFDDIFALCAGMGFNSGVAMTANMNINFRKPCLPESLCIIRAEVVKQQGRKAWVEGSIRSFDQFSTGDMSALAMAKDAGLSTEELNAALVAEATSVFVEPKFADSMISLLGTH</sequence>
<feature type="domain" description="Thioesterase" evidence="1">
    <location>
        <begin position="107"/>
        <end position="177"/>
    </location>
</feature>
<comment type="caution">
    <text evidence="2">The sequence shown here is derived from an EMBL/GenBank/DDBJ whole genome shotgun (WGS) entry which is preliminary data.</text>
</comment>
<dbReference type="InterPro" id="IPR029069">
    <property type="entry name" value="HotDog_dom_sf"/>
</dbReference>
<evidence type="ECO:0000313" key="3">
    <source>
        <dbReference type="Proteomes" id="UP000078397"/>
    </source>
</evidence>
<dbReference type="AlphaFoldDB" id="A0A179F2R0"/>
<name>A0A179F2R0_METCM</name>
<dbReference type="GeneID" id="28847367"/>
<dbReference type="STRING" id="1380566.A0A179F2R0"/>
<evidence type="ECO:0000259" key="1">
    <source>
        <dbReference type="Pfam" id="PF03061"/>
    </source>
</evidence>
<dbReference type="SUPFAM" id="SSF54637">
    <property type="entry name" value="Thioesterase/thiol ester dehydrase-isomerase"/>
    <property type="match status" value="1"/>
</dbReference>
<dbReference type="InterPro" id="IPR052061">
    <property type="entry name" value="PTE-AB_protein"/>
</dbReference>
<dbReference type="Proteomes" id="UP000078397">
    <property type="component" value="Unassembled WGS sequence"/>
</dbReference>
<dbReference type="PANTHER" id="PTHR47260:SF2">
    <property type="entry name" value="THIOESTERASE DOMAIN-CONTAINING PROTEIN-RELATED"/>
    <property type="match status" value="1"/>
</dbReference>
<dbReference type="OrthoDB" id="506431at2759"/>
<dbReference type="Pfam" id="PF03061">
    <property type="entry name" value="4HBT"/>
    <property type="match status" value="1"/>
</dbReference>
<protein>
    <submittedName>
        <fullName evidence="2">Thioesterase family protein</fullName>
    </submittedName>
</protein>
<dbReference type="EMBL" id="LSBJ02000002">
    <property type="protein sequence ID" value="OAQ59725.2"/>
    <property type="molecule type" value="Genomic_DNA"/>
</dbReference>
<dbReference type="RefSeq" id="XP_022284041.1">
    <property type="nucleotide sequence ID" value="XM_022428363.1"/>
</dbReference>
<evidence type="ECO:0000313" key="2">
    <source>
        <dbReference type="EMBL" id="OAQ59725.2"/>
    </source>
</evidence>
<keyword evidence="3" id="KW-1185">Reference proteome</keyword>
<dbReference type="Gene3D" id="3.10.129.10">
    <property type="entry name" value="Hotdog Thioesterase"/>
    <property type="match status" value="1"/>
</dbReference>
<accession>A0A179F2R0</accession>
<organism evidence="2 3">
    <name type="scientific">Pochonia chlamydosporia 170</name>
    <dbReference type="NCBI Taxonomy" id="1380566"/>
    <lineage>
        <taxon>Eukaryota</taxon>
        <taxon>Fungi</taxon>
        <taxon>Dikarya</taxon>
        <taxon>Ascomycota</taxon>
        <taxon>Pezizomycotina</taxon>
        <taxon>Sordariomycetes</taxon>
        <taxon>Hypocreomycetidae</taxon>
        <taxon>Hypocreales</taxon>
        <taxon>Clavicipitaceae</taxon>
        <taxon>Pochonia</taxon>
    </lineage>
</organism>
<dbReference type="InterPro" id="IPR006683">
    <property type="entry name" value="Thioestr_dom"/>
</dbReference>
<gene>
    <name evidence="2" type="ORF">VFPPC_03931</name>
</gene>
<reference evidence="2 3" key="1">
    <citation type="journal article" date="2016" name="PLoS Pathog.">
        <title>Biosynthesis of antibiotic leucinostatins in bio-control fungus Purpureocillium lilacinum and their inhibition on phytophthora revealed by genome mining.</title>
        <authorList>
            <person name="Wang G."/>
            <person name="Liu Z."/>
            <person name="Lin R."/>
            <person name="Li E."/>
            <person name="Mao Z."/>
            <person name="Ling J."/>
            <person name="Yang Y."/>
            <person name="Yin W.B."/>
            <person name="Xie B."/>
        </authorList>
    </citation>
    <scope>NUCLEOTIDE SEQUENCE [LARGE SCALE GENOMIC DNA]</scope>
    <source>
        <strain evidence="2">170</strain>
    </source>
</reference>